<comment type="caution">
    <text evidence="15">The sequence shown here is derived from an EMBL/GenBank/DDBJ whole genome shotgun (WGS) entry which is preliminary data.</text>
</comment>
<evidence type="ECO:0000256" key="2">
    <source>
        <dbReference type="ARBA" id="ARBA00006991"/>
    </source>
</evidence>
<dbReference type="SMART" id="SM00349">
    <property type="entry name" value="KRAB"/>
    <property type="match status" value="1"/>
</dbReference>
<feature type="compositionally biased region" description="Basic and acidic residues" evidence="12">
    <location>
        <begin position="89"/>
        <end position="100"/>
    </location>
</feature>
<dbReference type="GO" id="GO:0005634">
    <property type="term" value="C:nucleus"/>
    <property type="evidence" value="ECO:0007669"/>
    <property type="project" value="UniProtKB-SubCell"/>
</dbReference>
<feature type="domain" description="C2H2-type" evidence="13">
    <location>
        <begin position="303"/>
        <end position="330"/>
    </location>
</feature>
<dbReference type="Proteomes" id="UP001066276">
    <property type="component" value="Chromosome 4_2"/>
</dbReference>
<evidence type="ECO:0000259" key="13">
    <source>
        <dbReference type="PROSITE" id="PS50157"/>
    </source>
</evidence>
<sequence>MSGQGSAEVAFQDASAYFSQEEWKLLHEWQKVLYRNVMKEIHQALLSLGPLIATTVCSLREKEKEDLWAMDEQRPTKRHRIPSDEAEDHDVLYRTNREELPQLDSNKGSQRRQRPRPRAGFPNENNIRLKKEETVPIFIDHLGAEIEESSIQPNSGYELVSLHIKKEDGTYCLEPQDCEQAESTAHSKGDKAQKTKHNEADIVRTTKKAIPRKASPASAKVKIVDSYEKEMQPGGSLWSEANQELEMEESPECERDFSDPTDLAFHPGIPEVQRSETYNDGSSMCHANLFACLSSIQTNVNLFSCTECEKIFSKEEDLIGHKRIHMGMRPYQCTECNKSFRRKDTLFVHKRTHTGERPYHCAVCEKSFNQPQANTNDPLERDGSQSPQGKNDASLFQGPNEDLEDCLGQNVASNGLSSSVDVMVKSPSTVELDAREELESPCKEATHLVTASELLNLIQQGQARSSATQKVALRSSKEY</sequence>
<keyword evidence="8" id="KW-0238">DNA-binding</keyword>
<comment type="similarity">
    <text evidence="2">Belongs to the krueppel C2H2-type zinc-finger protein family.</text>
</comment>
<evidence type="ECO:0000256" key="10">
    <source>
        <dbReference type="ARBA" id="ARBA00023242"/>
    </source>
</evidence>
<dbReference type="Pfam" id="PF13912">
    <property type="entry name" value="zf-C2H2_6"/>
    <property type="match status" value="1"/>
</dbReference>
<dbReference type="PROSITE" id="PS50157">
    <property type="entry name" value="ZINC_FINGER_C2H2_2"/>
    <property type="match status" value="2"/>
</dbReference>
<dbReference type="FunFam" id="3.30.160.60:FF:000446">
    <property type="entry name" value="Zinc finger protein"/>
    <property type="match status" value="1"/>
</dbReference>
<comment type="subcellular location">
    <subcellularLocation>
        <location evidence="1">Nucleus</location>
    </subcellularLocation>
</comment>
<dbReference type="SUPFAM" id="SSF109640">
    <property type="entry name" value="KRAB domain (Kruppel-associated box)"/>
    <property type="match status" value="1"/>
</dbReference>
<dbReference type="CDD" id="cd07765">
    <property type="entry name" value="KRAB_A-box"/>
    <property type="match status" value="1"/>
</dbReference>
<dbReference type="EMBL" id="JANPWB010000008">
    <property type="protein sequence ID" value="KAJ1161188.1"/>
    <property type="molecule type" value="Genomic_DNA"/>
</dbReference>
<name>A0AAV7SDD6_PLEWA</name>
<dbReference type="Pfam" id="PF00096">
    <property type="entry name" value="zf-C2H2"/>
    <property type="match status" value="1"/>
</dbReference>
<evidence type="ECO:0000256" key="11">
    <source>
        <dbReference type="PROSITE-ProRule" id="PRU00042"/>
    </source>
</evidence>
<dbReference type="PANTHER" id="PTHR24381:SF390">
    <property type="entry name" value="ZINC FINGER PROTEIN 37 HOMOLOG"/>
    <property type="match status" value="1"/>
</dbReference>
<organism evidence="15 16">
    <name type="scientific">Pleurodeles waltl</name>
    <name type="common">Iberian ribbed newt</name>
    <dbReference type="NCBI Taxonomy" id="8319"/>
    <lineage>
        <taxon>Eukaryota</taxon>
        <taxon>Metazoa</taxon>
        <taxon>Chordata</taxon>
        <taxon>Craniata</taxon>
        <taxon>Vertebrata</taxon>
        <taxon>Euteleostomi</taxon>
        <taxon>Amphibia</taxon>
        <taxon>Batrachia</taxon>
        <taxon>Caudata</taxon>
        <taxon>Salamandroidea</taxon>
        <taxon>Salamandridae</taxon>
        <taxon>Pleurodelinae</taxon>
        <taxon>Pleurodeles</taxon>
    </lineage>
</organism>
<accession>A0AAV7SDD6</accession>
<dbReference type="PROSITE" id="PS50805">
    <property type="entry name" value="KRAB"/>
    <property type="match status" value="1"/>
</dbReference>
<dbReference type="GO" id="GO:0008270">
    <property type="term" value="F:zinc ion binding"/>
    <property type="evidence" value="ECO:0007669"/>
    <property type="project" value="UniProtKB-KW"/>
</dbReference>
<dbReference type="GO" id="GO:0000981">
    <property type="term" value="F:DNA-binding transcription factor activity, RNA polymerase II-specific"/>
    <property type="evidence" value="ECO:0007669"/>
    <property type="project" value="TreeGrafter"/>
</dbReference>
<proteinExistence type="inferred from homology"/>
<keyword evidence="4" id="KW-0677">Repeat</keyword>
<evidence type="ECO:0000256" key="6">
    <source>
        <dbReference type="ARBA" id="ARBA00022833"/>
    </source>
</evidence>
<keyword evidence="7" id="KW-0805">Transcription regulation</keyword>
<evidence type="ECO:0000256" key="8">
    <source>
        <dbReference type="ARBA" id="ARBA00023125"/>
    </source>
</evidence>
<dbReference type="InterPro" id="IPR001909">
    <property type="entry name" value="KRAB"/>
</dbReference>
<keyword evidence="5 11" id="KW-0863">Zinc-finger</keyword>
<feature type="domain" description="KRAB" evidence="14">
    <location>
        <begin position="9"/>
        <end position="80"/>
    </location>
</feature>
<evidence type="ECO:0000256" key="7">
    <source>
        <dbReference type="ARBA" id="ARBA00023015"/>
    </source>
</evidence>
<dbReference type="SMART" id="SM00355">
    <property type="entry name" value="ZnF_C2H2"/>
    <property type="match status" value="2"/>
</dbReference>
<evidence type="ECO:0000256" key="9">
    <source>
        <dbReference type="ARBA" id="ARBA00023163"/>
    </source>
</evidence>
<dbReference type="PANTHER" id="PTHR24381">
    <property type="entry name" value="ZINC FINGER PROTEIN"/>
    <property type="match status" value="1"/>
</dbReference>
<dbReference type="InterPro" id="IPR013087">
    <property type="entry name" value="Znf_C2H2_type"/>
</dbReference>
<feature type="region of interest" description="Disordered" evidence="12">
    <location>
        <begin position="68"/>
        <end position="124"/>
    </location>
</feature>
<dbReference type="SUPFAM" id="SSF57667">
    <property type="entry name" value="beta-beta-alpha zinc fingers"/>
    <property type="match status" value="1"/>
</dbReference>
<reference evidence="15" key="1">
    <citation type="journal article" date="2022" name="bioRxiv">
        <title>Sequencing and chromosome-scale assembly of the giantPleurodeles waltlgenome.</title>
        <authorList>
            <person name="Brown T."/>
            <person name="Elewa A."/>
            <person name="Iarovenko S."/>
            <person name="Subramanian E."/>
            <person name="Araus A.J."/>
            <person name="Petzold A."/>
            <person name="Susuki M."/>
            <person name="Suzuki K.-i.T."/>
            <person name="Hayashi T."/>
            <person name="Toyoda A."/>
            <person name="Oliveira C."/>
            <person name="Osipova E."/>
            <person name="Leigh N.D."/>
            <person name="Simon A."/>
            <person name="Yun M.H."/>
        </authorList>
    </citation>
    <scope>NUCLEOTIDE SEQUENCE</scope>
    <source>
        <strain evidence="15">20211129_DDA</strain>
        <tissue evidence="15">Liver</tissue>
    </source>
</reference>
<dbReference type="InterPro" id="IPR036236">
    <property type="entry name" value="Znf_C2H2_sf"/>
</dbReference>
<dbReference type="Gene3D" id="6.10.140.140">
    <property type="match status" value="1"/>
</dbReference>
<keyword evidence="9" id="KW-0804">Transcription</keyword>
<feature type="domain" description="C2H2-type" evidence="13">
    <location>
        <begin position="331"/>
        <end position="358"/>
    </location>
</feature>
<evidence type="ECO:0000256" key="3">
    <source>
        <dbReference type="ARBA" id="ARBA00022723"/>
    </source>
</evidence>
<dbReference type="Pfam" id="PF01352">
    <property type="entry name" value="KRAB"/>
    <property type="match status" value="1"/>
</dbReference>
<keyword evidence="6" id="KW-0862">Zinc</keyword>
<keyword evidence="10" id="KW-0539">Nucleus</keyword>
<dbReference type="GO" id="GO:0000977">
    <property type="term" value="F:RNA polymerase II transcription regulatory region sequence-specific DNA binding"/>
    <property type="evidence" value="ECO:0007669"/>
    <property type="project" value="TreeGrafter"/>
</dbReference>
<dbReference type="InterPro" id="IPR036051">
    <property type="entry name" value="KRAB_dom_sf"/>
</dbReference>
<gene>
    <name evidence="15" type="ORF">NDU88_001675</name>
</gene>
<evidence type="ECO:0000256" key="1">
    <source>
        <dbReference type="ARBA" id="ARBA00004123"/>
    </source>
</evidence>
<evidence type="ECO:0000256" key="5">
    <source>
        <dbReference type="ARBA" id="ARBA00022771"/>
    </source>
</evidence>
<evidence type="ECO:0000256" key="4">
    <source>
        <dbReference type="ARBA" id="ARBA00022737"/>
    </source>
</evidence>
<feature type="region of interest" description="Disordered" evidence="12">
    <location>
        <begin position="372"/>
        <end position="399"/>
    </location>
</feature>
<evidence type="ECO:0000259" key="14">
    <source>
        <dbReference type="PROSITE" id="PS50805"/>
    </source>
</evidence>
<evidence type="ECO:0000256" key="12">
    <source>
        <dbReference type="SAM" id="MobiDB-lite"/>
    </source>
</evidence>
<keyword evidence="3" id="KW-0479">Metal-binding</keyword>
<evidence type="ECO:0000313" key="16">
    <source>
        <dbReference type="Proteomes" id="UP001066276"/>
    </source>
</evidence>
<dbReference type="Gene3D" id="3.30.160.60">
    <property type="entry name" value="Classic Zinc Finger"/>
    <property type="match status" value="3"/>
</dbReference>
<evidence type="ECO:0000313" key="15">
    <source>
        <dbReference type="EMBL" id="KAJ1161188.1"/>
    </source>
</evidence>
<dbReference type="FunFam" id="3.30.160.60:FF:001011">
    <property type="entry name" value="Zinc finger protein 793"/>
    <property type="match status" value="1"/>
</dbReference>
<keyword evidence="16" id="KW-1185">Reference proteome</keyword>
<dbReference type="PROSITE" id="PS00028">
    <property type="entry name" value="ZINC_FINGER_C2H2_1"/>
    <property type="match status" value="2"/>
</dbReference>
<protein>
    <submittedName>
        <fullName evidence="15">Uncharacterized protein</fullName>
    </submittedName>
</protein>
<dbReference type="AlphaFoldDB" id="A0AAV7SDD6"/>